<name>A0A1M5I702_9BRAD</name>
<dbReference type="EMBL" id="LT670817">
    <property type="protein sequence ID" value="SHG23710.1"/>
    <property type="molecule type" value="Genomic_DNA"/>
</dbReference>
<organism evidence="1 2">
    <name type="scientific">Bradyrhizobium erythrophlei</name>
    <dbReference type="NCBI Taxonomy" id="1437360"/>
    <lineage>
        <taxon>Bacteria</taxon>
        <taxon>Pseudomonadati</taxon>
        <taxon>Pseudomonadota</taxon>
        <taxon>Alphaproteobacteria</taxon>
        <taxon>Hyphomicrobiales</taxon>
        <taxon>Nitrobacteraceae</taxon>
        <taxon>Bradyrhizobium</taxon>
    </lineage>
</organism>
<dbReference type="RefSeq" id="WP_079600106.1">
    <property type="nucleotide sequence ID" value="NZ_LT670817.1"/>
</dbReference>
<proteinExistence type="predicted"/>
<dbReference type="AlphaFoldDB" id="A0A1M5I702"/>
<evidence type="ECO:0000313" key="2">
    <source>
        <dbReference type="Proteomes" id="UP000189796"/>
    </source>
</evidence>
<dbReference type="OrthoDB" id="9816550at2"/>
<reference evidence="1 2" key="1">
    <citation type="submission" date="2016-11" db="EMBL/GenBank/DDBJ databases">
        <authorList>
            <person name="Jaros S."/>
            <person name="Januszkiewicz K."/>
            <person name="Wedrychowicz H."/>
        </authorList>
    </citation>
    <scope>NUCLEOTIDE SEQUENCE [LARGE SCALE GENOMIC DNA]</scope>
    <source>
        <strain evidence="1 2">GAS138</strain>
    </source>
</reference>
<protein>
    <submittedName>
        <fullName evidence="1">Uncharacterized protein</fullName>
    </submittedName>
</protein>
<gene>
    <name evidence="1" type="ORF">SAMN05443248_0816</name>
</gene>
<dbReference type="Proteomes" id="UP000189796">
    <property type="component" value="Chromosome I"/>
</dbReference>
<evidence type="ECO:0000313" key="1">
    <source>
        <dbReference type="EMBL" id="SHG23710.1"/>
    </source>
</evidence>
<sequence length="88" mass="10105">MTAPLALSNPRQRAHREPLFDVHPWTGISIEVFYSDRTLETFGRCGAGWFWWSRRRGYAPDGQSTGPFATSYAAYRHAMTTPAPTVWW</sequence>
<accession>A0A1M5I702</accession>